<organism evidence="3 4">
    <name type="scientific">Nitrolancea hollandica Lb</name>
    <dbReference type="NCBI Taxonomy" id="1129897"/>
    <lineage>
        <taxon>Bacteria</taxon>
        <taxon>Pseudomonadati</taxon>
        <taxon>Thermomicrobiota</taxon>
        <taxon>Thermomicrobia</taxon>
        <taxon>Sphaerobacterales</taxon>
        <taxon>Sphaerobacterineae</taxon>
        <taxon>Sphaerobacteraceae</taxon>
        <taxon>Nitrolancea</taxon>
    </lineage>
</organism>
<evidence type="ECO:0000259" key="2">
    <source>
        <dbReference type="Pfam" id="PF22483"/>
    </source>
</evidence>
<gene>
    <name evidence="3" type="ORF">NITHO_2920003</name>
</gene>
<protein>
    <recommendedName>
        <fullName evidence="2">Transposase for insertion sequence element IS21-like C-terminal domain-containing protein</fullName>
    </recommendedName>
</protein>
<dbReference type="AlphaFoldDB" id="I4EGZ9"/>
<name>I4EGZ9_9BACT</name>
<reference evidence="3 4" key="1">
    <citation type="journal article" date="2012" name="ISME J.">
        <title>Nitrification expanded: discovery, physiology and genomics of a nitrite-oxidizing bacterium from the phylum Chloroflexi.</title>
        <authorList>
            <person name="Sorokin D.Y."/>
            <person name="Lucker S."/>
            <person name="Vejmelkova D."/>
            <person name="Kostrikina N.A."/>
            <person name="Kleerebezem R."/>
            <person name="Rijpstra W.I."/>
            <person name="Damste J.S."/>
            <person name="Le Paslier D."/>
            <person name="Muyzer G."/>
            <person name="Wagner M."/>
            <person name="van Loosdrecht M.C."/>
            <person name="Daims H."/>
        </authorList>
    </citation>
    <scope>NUCLEOTIDE SEQUENCE [LARGE SCALE GENOMIC DNA]</scope>
    <source>
        <strain evidence="4">none</strain>
    </source>
</reference>
<feature type="domain" description="Transposase for insertion sequence element IS21-like C-terminal" evidence="2">
    <location>
        <begin position="102"/>
        <end position="174"/>
    </location>
</feature>
<accession>I4EGZ9</accession>
<dbReference type="Proteomes" id="UP000004221">
    <property type="component" value="Unassembled WGS sequence"/>
</dbReference>
<evidence type="ECO:0000313" key="4">
    <source>
        <dbReference type="Proteomes" id="UP000004221"/>
    </source>
</evidence>
<feature type="compositionally biased region" description="Low complexity" evidence="1">
    <location>
        <begin position="273"/>
        <end position="283"/>
    </location>
</feature>
<sequence>MLQILEGHRRTEQAAFTHFRSVYRFAAVFTNPAAGWEKGSVENLIGYARRNFLVPVPAVADLPALNAQPREACLADQRRTMAGRPTPIVDLLAAEHAALVPLPERPLAIGELREVVVRPTGRVRVETNEYSVPTRYVGQRLTLQADPFQVRIAAGEAVVAEHARCYGRHHVREDFRHYVPALLEKPFAIPFASALRNGDLPPAWEAYRRDLVARRPDGNREFARVLHLCLTHSVPQVSAALDLAAASGSYGADAVRQLLTWADEVPPDQASLDPQRYPDYQQPQPRPDLGLYNRLLHASREEQA</sequence>
<dbReference type="EMBL" id="CAGS01000215">
    <property type="protein sequence ID" value="CCF83961.1"/>
    <property type="molecule type" value="Genomic_DNA"/>
</dbReference>
<dbReference type="PANTHER" id="PTHR35004">
    <property type="entry name" value="TRANSPOSASE RV3428C-RELATED"/>
    <property type="match status" value="1"/>
</dbReference>
<keyword evidence="4" id="KW-1185">Reference proteome</keyword>
<evidence type="ECO:0000313" key="3">
    <source>
        <dbReference type="EMBL" id="CCF83961.1"/>
    </source>
</evidence>
<feature type="region of interest" description="Disordered" evidence="1">
    <location>
        <begin position="266"/>
        <end position="290"/>
    </location>
</feature>
<proteinExistence type="predicted"/>
<dbReference type="InterPro" id="IPR054353">
    <property type="entry name" value="IstA-like_C"/>
</dbReference>
<comment type="caution">
    <text evidence="3">The sequence shown here is derived from an EMBL/GenBank/DDBJ whole genome shotgun (WGS) entry which is preliminary data.</text>
</comment>
<dbReference type="Pfam" id="PF22483">
    <property type="entry name" value="Mu-transpos_C_2"/>
    <property type="match status" value="1"/>
</dbReference>
<evidence type="ECO:0000256" key="1">
    <source>
        <dbReference type="SAM" id="MobiDB-lite"/>
    </source>
</evidence>